<evidence type="ECO:0000313" key="3">
    <source>
        <dbReference type="EMBL" id="CAF3775164.1"/>
    </source>
</evidence>
<dbReference type="EMBL" id="CAJNOQ010003268">
    <property type="protein sequence ID" value="CAF1003786.1"/>
    <property type="molecule type" value="Genomic_DNA"/>
</dbReference>
<evidence type="ECO:0000313" key="4">
    <source>
        <dbReference type="Proteomes" id="UP000663829"/>
    </source>
</evidence>
<dbReference type="Proteomes" id="UP000681722">
    <property type="component" value="Unassembled WGS sequence"/>
</dbReference>
<evidence type="ECO:0000256" key="1">
    <source>
        <dbReference type="ARBA" id="ARBA00024339"/>
    </source>
</evidence>
<protein>
    <submittedName>
        <fullName evidence="2">Uncharacterized protein</fullName>
    </submittedName>
</protein>
<gene>
    <name evidence="2" type="ORF">GPM918_LOCUS13901</name>
    <name evidence="3" type="ORF">SRO942_LOCUS13901</name>
</gene>
<evidence type="ECO:0000313" key="2">
    <source>
        <dbReference type="EMBL" id="CAF1003786.1"/>
    </source>
</evidence>
<dbReference type="GO" id="GO:0043001">
    <property type="term" value="P:Golgi to plasma membrane protein transport"/>
    <property type="evidence" value="ECO:0007669"/>
    <property type="project" value="TreeGrafter"/>
</dbReference>
<dbReference type="EMBL" id="CAJOBC010003268">
    <property type="protein sequence ID" value="CAF3775164.1"/>
    <property type="molecule type" value="Genomic_DNA"/>
</dbReference>
<dbReference type="Proteomes" id="UP000663829">
    <property type="component" value="Unassembled WGS sequence"/>
</dbReference>
<dbReference type="PANTHER" id="PTHR13465">
    <property type="entry name" value="UPF0183 PROTEIN"/>
    <property type="match status" value="1"/>
</dbReference>
<reference evidence="2" key="1">
    <citation type="submission" date="2021-02" db="EMBL/GenBank/DDBJ databases">
        <authorList>
            <person name="Nowell W R."/>
        </authorList>
    </citation>
    <scope>NUCLEOTIDE SEQUENCE</scope>
</reference>
<dbReference type="AlphaFoldDB" id="A0A814H1U1"/>
<keyword evidence="4" id="KW-1185">Reference proteome</keyword>
<dbReference type="InterPro" id="IPR005373">
    <property type="entry name" value="PHAF1"/>
</dbReference>
<proteinExistence type="inferred from homology"/>
<comment type="caution">
    <text evidence="2">The sequence shown here is derived from an EMBL/GenBank/DDBJ whole genome shotgun (WGS) entry which is preliminary data.</text>
</comment>
<dbReference type="PANTHER" id="PTHR13465:SF2">
    <property type="entry name" value="PHAGOSOME ASSEMBLY FACTOR 1"/>
    <property type="match status" value="1"/>
</dbReference>
<comment type="similarity">
    <text evidence="1">Belongs to the PHAF1 family.</text>
</comment>
<dbReference type="OrthoDB" id="411211at2759"/>
<dbReference type="GO" id="GO:0005802">
    <property type="term" value="C:trans-Golgi network"/>
    <property type="evidence" value="ECO:0007669"/>
    <property type="project" value="TreeGrafter"/>
</dbReference>
<accession>A0A814H1U1</accession>
<dbReference type="Pfam" id="PF03676">
    <property type="entry name" value="PHAF1"/>
    <property type="match status" value="1"/>
</dbReference>
<sequence length="410" mass="46710">MLEVEITQQRSIHTAKWEIVLGMNLYQVIKLLKLNDDQVKSVTLVYNDKDPLSADYTLNLSNDSILLHFDSVTRQSLKLIELYDLKKVKLKYFGQCFNSPQVIPTIDIVNSVFGPTRPGDYNRESQSFLMHFPGLTFFFNQIGPQVEAKSMHGLSSLQFPDGQSPVVSKIYIYAGNVPLEFIVPPLPVQCFNRSVFLDKLSNLTENQKTIGIACRLIVEAHAAKSYDADNHADYLDATVHFDDTCQDVLSVIGSPNGVYYKTEDKIKIHNPSSINLSTQRSQENSDYFFNYVNFGLDILFDGMNHTVKKFILHTNFPCHYLFDSYFPCNFELTVKNYSTGKDLIVTPSTRWPAIQEIFDKHLKPCILNRSSSINTTNPFGPTFCHLVNDMIFEVMNNGYCASVIFINHKD</sequence>
<organism evidence="2 4">
    <name type="scientific">Didymodactylos carnosus</name>
    <dbReference type="NCBI Taxonomy" id="1234261"/>
    <lineage>
        <taxon>Eukaryota</taxon>
        <taxon>Metazoa</taxon>
        <taxon>Spiralia</taxon>
        <taxon>Gnathifera</taxon>
        <taxon>Rotifera</taxon>
        <taxon>Eurotatoria</taxon>
        <taxon>Bdelloidea</taxon>
        <taxon>Philodinida</taxon>
        <taxon>Philodinidae</taxon>
        <taxon>Didymodactylos</taxon>
    </lineage>
</organism>
<name>A0A814H1U1_9BILA</name>
<dbReference type="InterPro" id="IPR039156">
    <property type="entry name" value="PHAF1/BROMI"/>
</dbReference>